<dbReference type="InterPro" id="IPR025517">
    <property type="entry name" value="DUF4405"/>
</dbReference>
<comment type="caution">
    <text evidence="4">The sequence shown here is derived from an EMBL/GenBank/DDBJ whole genome shotgun (WGS) entry which is preliminary data.</text>
</comment>
<dbReference type="EMBL" id="DTDH01000119">
    <property type="protein sequence ID" value="HGT98558.1"/>
    <property type="molecule type" value="Genomic_DNA"/>
</dbReference>
<keyword evidence="1" id="KW-0812">Transmembrane</keyword>
<evidence type="ECO:0000313" key="4">
    <source>
        <dbReference type="EMBL" id="HGT98558.1"/>
    </source>
</evidence>
<sequence>MSLLFKVKVCYINFILLLIIGTLTYISGFVLWLAIPRGQVRSRFSVDNAFLGLNRSSWEYIHITTSLLFLALIVIHLALNWVWIKNVTKYLLSHPKRE</sequence>
<dbReference type="Pfam" id="PF14358">
    <property type="entry name" value="DUF4405"/>
    <property type="match status" value="1"/>
</dbReference>
<evidence type="ECO:0000313" key="3">
    <source>
        <dbReference type="EMBL" id="HFQ79233.1"/>
    </source>
</evidence>
<dbReference type="AlphaFoldDB" id="A0A7J3MYE0"/>
<keyword evidence="1" id="KW-1133">Transmembrane helix</keyword>
<feature type="transmembrane region" description="Helical" evidence="1">
    <location>
        <begin position="12"/>
        <end position="35"/>
    </location>
</feature>
<dbReference type="EMBL" id="DTAU01000117">
    <property type="protein sequence ID" value="HFQ79233.1"/>
    <property type="molecule type" value="Genomic_DNA"/>
</dbReference>
<feature type="domain" description="Flavinylation-associated cytochrome" evidence="2">
    <location>
        <begin position="15"/>
        <end position="81"/>
    </location>
</feature>
<protein>
    <submittedName>
        <fullName evidence="4">DUF4405 domain-containing protein</fullName>
    </submittedName>
</protein>
<evidence type="ECO:0000256" key="1">
    <source>
        <dbReference type="SAM" id="Phobius"/>
    </source>
</evidence>
<proteinExistence type="predicted"/>
<name>A0A7J3MYE0_9CREN</name>
<gene>
    <name evidence="3" type="ORF">ENT99_05990</name>
    <name evidence="4" type="ORF">ENU64_03925</name>
</gene>
<reference evidence="4" key="1">
    <citation type="journal article" date="2020" name="mSystems">
        <title>Genome- and Community-Level Interaction Insights into Carbon Utilization and Element Cycling Functions of Hydrothermarchaeota in Hydrothermal Sediment.</title>
        <authorList>
            <person name="Zhou Z."/>
            <person name="Liu Y."/>
            <person name="Xu W."/>
            <person name="Pan J."/>
            <person name="Luo Z.H."/>
            <person name="Li M."/>
        </authorList>
    </citation>
    <scope>NUCLEOTIDE SEQUENCE [LARGE SCALE GENOMIC DNA]</scope>
    <source>
        <strain evidence="3">SpSt-629</strain>
        <strain evidence="4">SpSt-688</strain>
    </source>
</reference>
<keyword evidence="1" id="KW-0472">Membrane</keyword>
<accession>A0A7J3MYE0</accession>
<organism evidence="4">
    <name type="scientific">Ignisphaera aggregans</name>
    <dbReference type="NCBI Taxonomy" id="334771"/>
    <lineage>
        <taxon>Archaea</taxon>
        <taxon>Thermoproteota</taxon>
        <taxon>Thermoprotei</taxon>
        <taxon>Desulfurococcales</taxon>
        <taxon>Desulfurococcaceae</taxon>
        <taxon>Ignisphaera</taxon>
    </lineage>
</organism>
<feature type="transmembrane region" description="Helical" evidence="1">
    <location>
        <begin position="60"/>
        <end position="84"/>
    </location>
</feature>
<evidence type="ECO:0000259" key="2">
    <source>
        <dbReference type="Pfam" id="PF14358"/>
    </source>
</evidence>